<dbReference type="CDD" id="cd00272">
    <property type="entry name" value="Chemokine_CC"/>
    <property type="match status" value="2"/>
</dbReference>
<dbReference type="PANTHER" id="PTHR12015">
    <property type="entry name" value="SMALL INDUCIBLE CYTOKINE A"/>
    <property type="match status" value="1"/>
</dbReference>
<dbReference type="FunFam" id="2.40.50.40:FF:000002">
    <property type="entry name" value="C-C motif chemokine"/>
    <property type="match status" value="2"/>
</dbReference>
<evidence type="ECO:0000256" key="5">
    <source>
        <dbReference type="ARBA" id="ARBA00022525"/>
    </source>
</evidence>
<organism evidence="10 11">
    <name type="scientific">Dipodomys ordii</name>
    <name type="common">Ord's kangaroo rat</name>
    <dbReference type="NCBI Taxonomy" id="10020"/>
    <lineage>
        <taxon>Eukaryota</taxon>
        <taxon>Metazoa</taxon>
        <taxon>Chordata</taxon>
        <taxon>Craniata</taxon>
        <taxon>Vertebrata</taxon>
        <taxon>Euteleostomi</taxon>
        <taxon>Mammalia</taxon>
        <taxon>Eutheria</taxon>
        <taxon>Euarchontoglires</taxon>
        <taxon>Glires</taxon>
        <taxon>Rodentia</taxon>
        <taxon>Castorimorpha</taxon>
        <taxon>Heteromyidae</taxon>
        <taxon>Dipodomyinae</taxon>
        <taxon>Dipodomys</taxon>
    </lineage>
</organism>
<dbReference type="KEGG" id="dord:105983229"/>
<evidence type="ECO:0000313" key="10">
    <source>
        <dbReference type="Proteomes" id="UP000081671"/>
    </source>
</evidence>
<dbReference type="GO" id="GO:0070098">
    <property type="term" value="P:chemokine-mediated signaling pathway"/>
    <property type="evidence" value="ECO:0007669"/>
    <property type="project" value="TreeGrafter"/>
</dbReference>
<dbReference type="GO" id="GO:0008009">
    <property type="term" value="F:chemokine activity"/>
    <property type="evidence" value="ECO:0007669"/>
    <property type="project" value="InterPro"/>
</dbReference>
<keyword evidence="7" id="KW-1015">Disulfide bond</keyword>
<feature type="chain" id="PRO_5010005695" description="C-C motif chemokine" evidence="8">
    <location>
        <begin position="22"/>
        <end position="261"/>
    </location>
</feature>
<dbReference type="OrthoDB" id="9447832at2759"/>
<evidence type="ECO:0000256" key="2">
    <source>
        <dbReference type="ARBA" id="ARBA00010868"/>
    </source>
</evidence>
<dbReference type="SMART" id="SM00199">
    <property type="entry name" value="SCY"/>
    <property type="match status" value="2"/>
</dbReference>
<dbReference type="Pfam" id="PF00048">
    <property type="entry name" value="IL8"/>
    <property type="match status" value="2"/>
</dbReference>
<keyword evidence="10" id="KW-1185">Reference proteome</keyword>
<dbReference type="InterPro" id="IPR036048">
    <property type="entry name" value="Interleukin_8-like_sf"/>
</dbReference>
<keyword evidence="3 8" id="KW-0145">Chemotaxis</keyword>
<reference evidence="11" key="1">
    <citation type="submission" date="2025-08" db="UniProtKB">
        <authorList>
            <consortium name="RefSeq"/>
        </authorList>
    </citation>
    <scope>IDENTIFICATION</scope>
    <source>
        <tissue evidence="11">Kidney</tissue>
    </source>
</reference>
<dbReference type="SUPFAM" id="SSF54117">
    <property type="entry name" value="Interleukin 8-like chemokines"/>
    <property type="match status" value="2"/>
</dbReference>
<evidence type="ECO:0000256" key="4">
    <source>
        <dbReference type="ARBA" id="ARBA00022514"/>
    </source>
</evidence>
<keyword evidence="6 8" id="KW-0732">Signal</keyword>
<dbReference type="Proteomes" id="UP000081671">
    <property type="component" value="Unplaced"/>
</dbReference>
<dbReference type="InterPro" id="IPR039809">
    <property type="entry name" value="Chemokine_b/g/d"/>
</dbReference>
<evidence type="ECO:0000256" key="7">
    <source>
        <dbReference type="ARBA" id="ARBA00023157"/>
    </source>
</evidence>
<dbReference type="Gene3D" id="2.40.50.40">
    <property type="match status" value="2"/>
</dbReference>
<feature type="domain" description="Chemokine interleukin-8-like" evidence="9">
    <location>
        <begin position="51"/>
        <end position="109"/>
    </location>
</feature>
<comment type="subcellular location">
    <subcellularLocation>
        <location evidence="1 8">Secreted</location>
    </subcellularLocation>
</comment>
<dbReference type="GO" id="GO:0061844">
    <property type="term" value="P:antimicrobial humoral immune response mediated by antimicrobial peptide"/>
    <property type="evidence" value="ECO:0007669"/>
    <property type="project" value="TreeGrafter"/>
</dbReference>
<evidence type="ECO:0000256" key="8">
    <source>
        <dbReference type="RuleBase" id="RU361150"/>
    </source>
</evidence>
<evidence type="ECO:0000313" key="11">
    <source>
        <dbReference type="RefSeq" id="XP_012868526.1"/>
    </source>
</evidence>
<dbReference type="AlphaFoldDB" id="A0A1S3EVT6"/>
<dbReference type="GO" id="GO:0005615">
    <property type="term" value="C:extracellular space"/>
    <property type="evidence" value="ECO:0007669"/>
    <property type="project" value="UniProtKB-KW"/>
</dbReference>
<dbReference type="InterPro" id="IPR000827">
    <property type="entry name" value="Chemokine_CC_CS"/>
</dbReference>
<dbReference type="GO" id="GO:0048020">
    <property type="term" value="F:CCR chemokine receptor binding"/>
    <property type="evidence" value="ECO:0007669"/>
    <property type="project" value="TreeGrafter"/>
</dbReference>
<name>A0A1S3EVT6_DIPOR</name>
<protein>
    <recommendedName>
        <fullName evidence="8">C-C motif chemokine</fullName>
    </recommendedName>
</protein>
<accession>A0A1S3EVT6</accession>
<dbReference type="RefSeq" id="XP_012868526.1">
    <property type="nucleotide sequence ID" value="XM_013013072.1"/>
</dbReference>
<sequence>MHVPMAAFSFLLLVVTLGSQALVIHESKIGELLKAKRQHGPTITQQGISRPSDCCFSYTSRRIRCSVIRDYFLTSNGCPLPGLIVLTRRGQRVCANPSDSRIQSCIGILNVTSRAQDLGIYKGEDIGRPKRRRIVSPGSSGQLCLPTKKMKFSMVSLSFLTLAAVLGTQAQVINETGEPLMVQHQPEPTNKFQQAFLYPSDCCFSYTPRSIRCAFMRDCFLTSSGCSTPGVIFITKKGQRVCANPSDHSVKKCMKMLKSCL</sequence>
<evidence type="ECO:0000259" key="9">
    <source>
        <dbReference type="SMART" id="SM00199"/>
    </source>
</evidence>
<dbReference type="InParanoid" id="A0A1S3EVT6"/>
<dbReference type="PANTHER" id="PTHR12015:SF77">
    <property type="entry name" value="C-C MOTIF CHEMOKINE 15"/>
    <property type="match status" value="1"/>
</dbReference>
<proteinExistence type="inferred from homology"/>
<comment type="similarity">
    <text evidence="2 8">Belongs to the intercrine beta (chemokine CC) family.</text>
</comment>
<dbReference type="PROSITE" id="PS00472">
    <property type="entry name" value="SMALL_CYTOKINES_CC"/>
    <property type="match status" value="1"/>
</dbReference>
<evidence type="ECO:0000256" key="6">
    <source>
        <dbReference type="ARBA" id="ARBA00022729"/>
    </source>
</evidence>
<gene>
    <name evidence="11" type="primary">LOC105983229</name>
</gene>
<dbReference type="GO" id="GO:0006954">
    <property type="term" value="P:inflammatory response"/>
    <property type="evidence" value="ECO:0007669"/>
    <property type="project" value="TreeGrafter"/>
</dbReference>
<feature type="signal peptide" evidence="8">
    <location>
        <begin position="1"/>
        <end position="21"/>
    </location>
</feature>
<dbReference type="InterPro" id="IPR001811">
    <property type="entry name" value="Chemokine_IL8-like_dom"/>
</dbReference>
<keyword evidence="5 8" id="KW-0964">Secreted</keyword>
<dbReference type="GO" id="GO:0030335">
    <property type="term" value="P:positive regulation of cell migration"/>
    <property type="evidence" value="ECO:0007669"/>
    <property type="project" value="TreeGrafter"/>
</dbReference>
<dbReference type="GeneID" id="105983229"/>
<evidence type="ECO:0000256" key="1">
    <source>
        <dbReference type="ARBA" id="ARBA00004613"/>
    </source>
</evidence>
<keyword evidence="4 8" id="KW-0202">Cytokine</keyword>
<evidence type="ECO:0000256" key="3">
    <source>
        <dbReference type="ARBA" id="ARBA00022500"/>
    </source>
</evidence>
<feature type="domain" description="Chemokine interleukin-8-like" evidence="9">
    <location>
        <begin position="199"/>
        <end position="257"/>
    </location>
</feature>